<comment type="caution">
    <text evidence="1">The sequence shown here is derived from an EMBL/GenBank/DDBJ whole genome shotgun (WGS) entry which is preliminary data.</text>
</comment>
<keyword evidence="2" id="KW-1185">Reference proteome</keyword>
<proteinExistence type="predicted"/>
<dbReference type="Proteomes" id="UP000091857">
    <property type="component" value="Chromosome 1"/>
</dbReference>
<evidence type="ECO:0000313" key="2">
    <source>
        <dbReference type="Proteomes" id="UP000091857"/>
    </source>
</evidence>
<accession>A0ACB7IHJ5</accession>
<reference evidence="2" key="1">
    <citation type="journal article" date="2016" name="Nat. Biotechnol.">
        <title>Sequencing wild and cultivated cassava and related species reveals extensive interspecific hybridization and genetic diversity.</title>
        <authorList>
            <person name="Bredeson J.V."/>
            <person name="Lyons J.B."/>
            <person name="Prochnik S.E."/>
            <person name="Wu G.A."/>
            <person name="Ha C.M."/>
            <person name="Edsinger-Gonzales E."/>
            <person name="Grimwood J."/>
            <person name="Schmutz J."/>
            <person name="Rabbi I.Y."/>
            <person name="Egesi C."/>
            <person name="Nauluvula P."/>
            <person name="Lebot V."/>
            <person name="Ndunguru J."/>
            <person name="Mkamilo G."/>
            <person name="Bart R.S."/>
            <person name="Setter T.L."/>
            <person name="Gleadow R.M."/>
            <person name="Kulakow P."/>
            <person name="Ferguson M.E."/>
            <person name="Rounsley S."/>
            <person name="Rokhsar D.S."/>
        </authorList>
    </citation>
    <scope>NUCLEOTIDE SEQUENCE [LARGE SCALE GENOMIC DNA]</scope>
    <source>
        <strain evidence="2">cv. AM560-2</strain>
    </source>
</reference>
<gene>
    <name evidence="1" type="ORF">MANES_01G246700v8</name>
</gene>
<evidence type="ECO:0000313" key="1">
    <source>
        <dbReference type="EMBL" id="KAG8663719.1"/>
    </source>
</evidence>
<dbReference type="EMBL" id="CM004387">
    <property type="protein sequence ID" value="KAG8663719.1"/>
    <property type="molecule type" value="Genomic_DNA"/>
</dbReference>
<sequence>MADKGRTFPVDPNLPRWVCQNCRHSLCISGVDSYADKFMNDSTSRSAMQGFSMHGANSVLGSTRMDNSFVVLPKQRPQAQGVPPRPRNGAVQPDMGQSGKAMEESFVVVYKSEPASDGGGTHLPSLEGGPNGQLQPNNAGFHSTITVLKRAFEIATSQTQIEEEERKLEAAIEEIEKQNAEVNAELKELELKSVRFKELEERYWQEFNNFQFQLISHQEERDAILAKIEVSQAHLELLKQTNVLNDAFPIHHDGEFGTINNFRLGRLPKIPVEWDEINAAWGQACLLLHTMCQYFKPKFQYRIKMLPMGSYPRIMDTNNSVYDLFGPVNLFWSTRYDKAMTLFLTCLKDFAEFAYLKDQENNIPPEKRFKLPYKIEVDKVENHSITQSFNKQENWTKALKYTLCNLKWALYWFIGNTNFQPLNAMVSSRVEVPAVSSLYTKRGADSKSESRHIPK</sequence>
<organism evidence="1 2">
    <name type="scientific">Manihot esculenta</name>
    <name type="common">Cassava</name>
    <name type="synonym">Jatropha manihot</name>
    <dbReference type="NCBI Taxonomy" id="3983"/>
    <lineage>
        <taxon>Eukaryota</taxon>
        <taxon>Viridiplantae</taxon>
        <taxon>Streptophyta</taxon>
        <taxon>Embryophyta</taxon>
        <taxon>Tracheophyta</taxon>
        <taxon>Spermatophyta</taxon>
        <taxon>Magnoliopsida</taxon>
        <taxon>eudicotyledons</taxon>
        <taxon>Gunneridae</taxon>
        <taxon>Pentapetalae</taxon>
        <taxon>rosids</taxon>
        <taxon>fabids</taxon>
        <taxon>Malpighiales</taxon>
        <taxon>Euphorbiaceae</taxon>
        <taxon>Crotonoideae</taxon>
        <taxon>Manihoteae</taxon>
        <taxon>Manihot</taxon>
    </lineage>
</organism>
<name>A0ACB7IHJ5_MANES</name>
<protein>
    <submittedName>
        <fullName evidence="1">Uncharacterized protein</fullName>
    </submittedName>
</protein>